<evidence type="ECO:0000256" key="19">
    <source>
        <dbReference type="ARBA" id="ARBA00023328"/>
    </source>
</evidence>
<evidence type="ECO:0000256" key="9">
    <source>
        <dbReference type="ARBA" id="ARBA00022553"/>
    </source>
</evidence>
<evidence type="ECO:0000256" key="15">
    <source>
        <dbReference type="ARBA" id="ARBA00023054"/>
    </source>
</evidence>
<dbReference type="GO" id="GO:0005635">
    <property type="term" value="C:nuclear envelope"/>
    <property type="evidence" value="ECO:0007669"/>
    <property type="project" value="UniProtKB-SubCell"/>
</dbReference>
<evidence type="ECO:0000256" key="5">
    <source>
        <dbReference type="ARBA" id="ARBA00008029"/>
    </source>
</evidence>
<evidence type="ECO:0000256" key="16">
    <source>
        <dbReference type="ARBA" id="ARBA00023212"/>
    </source>
</evidence>
<keyword evidence="17" id="KW-0539">Nucleus</keyword>
<dbReference type="GO" id="GO:0007094">
    <property type="term" value="P:mitotic spindle assembly checkpoint signaling"/>
    <property type="evidence" value="ECO:0007669"/>
    <property type="project" value="InterPro"/>
</dbReference>
<dbReference type="SUPFAM" id="SSF75704">
    <property type="entry name" value="Mitotic arrest deficient-like 1, Mad1"/>
    <property type="match status" value="1"/>
</dbReference>
<keyword evidence="18" id="KW-0131">Cell cycle</keyword>
<dbReference type="Pfam" id="PF05557">
    <property type="entry name" value="MAD"/>
    <property type="match status" value="2"/>
</dbReference>
<dbReference type="FunFam" id="3.30.457.60:FF:000002">
    <property type="entry name" value="Mitotic spindle assembly checkpoint protein MAD1"/>
    <property type="match status" value="1"/>
</dbReference>
<dbReference type="GO" id="GO:1990728">
    <property type="term" value="C:mitotic spindle assembly checkpoint MAD1-MAD2 complex"/>
    <property type="evidence" value="ECO:0007669"/>
    <property type="project" value="UniProtKB-ARBA"/>
</dbReference>
<keyword evidence="19" id="KW-0137">Centromere</keyword>
<dbReference type="PANTHER" id="PTHR23168">
    <property type="entry name" value="MITOTIC SPINDLE ASSEMBLY CHECKPOINT PROTEIN MAD1 MITOTIC ARREST DEFICIENT-LIKE PROTEIN 1"/>
    <property type="match status" value="1"/>
</dbReference>
<evidence type="ECO:0000256" key="11">
    <source>
        <dbReference type="ARBA" id="ARBA00022776"/>
    </source>
</evidence>
<dbReference type="Gene3D" id="1.20.5.170">
    <property type="match status" value="1"/>
</dbReference>
<evidence type="ECO:0000256" key="6">
    <source>
        <dbReference type="ARBA" id="ARBA00022454"/>
    </source>
</evidence>
<reference evidence="24 25" key="1">
    <citation type="submission" date="2020-06" db="EMBL/GenBank/DDBJ databases">
        <authorList>
            <consortium name="Wellcome Sanger Institute Data Sharing"/>
        </authorList>
    </citation>
    <scope>NUCLEOTIDE SEQUENCE [LARGE SCALE GENOMIC DNA]</scope>
</reference>
<dbReference type="FunFam" id="1.20.5.170:FF:000051">
    <property type="entry name" value="mitotic spindle assembly checkpoint protein MAD1"/>
    <property type="match status" value="1"/>
</dbReference>
<gene>
    <name evidence="24" type="primary">MAD1L1</name>
</gene>
<evidence type="ECO:0000256" key="20">
    <source>
        <dbReference type="ARBA" id="ARBA00053509"/>
    </source>
</evidence>
<sequence length="668" mass="77917">MDGLDDDTAVLSTLKSFKKFISRPERLQSAGEPPFGSSGLQKIYSQRLEVRGASRMTRSHTSLLQMSREKQQMEMSHKRARIELEKVAQLSSRDLQREVDRNQDLQTRIRKMEEREAESGRNLSEQVESNRLLRLKVEELQKRVDEKEGSVAEASLVSESRLSAQALEKEGLQEQLDLQRKKCQELGQRLQGAQTNQSTGVESQMKIKELERRLALQEQDSVIVRNMKSEVMRVPELEREVKRLRDENVYLRYATLLKEEVEGLRKKVERLERTREELLNVELQKEKLVQKLQEWENLGQTTGLNIRKPEDLSREVLEFQQKEIDLKQQSYTLKSSVCSLEKSRSQLRAELLEFRSKGLEEQKRRESQEALVRRLQKRVLLLTKERDGMRAILESYDSELSSSEYSPQLTRRLKEAEEVLQKVQNHNADLEHPLCVCVCVCVLVLGRDVKYVFCVFRLKVEELESERQRLEEQKNVLEMRLERHNLQGDYDPVKTKVLHFRINPTSVAKQQRVEEVEQLREECQRLRDRLRAGTVATDDTALDIPPPPEVLDLRKQIESAELRNQRLKEVFQMKIQEFRTVCYVLTGYQVDITTENQYRLTSVYAEHMEDSLLFKASGALGSGSMQLLETEFSRSLKEMVELHLFHQNSIPAFLSAVTLDLFSRVTTV</sequence>
<name>A0AAY4C4F4_9TELE</name>
<keyword evidence="16" id="KW-0206">Cytoskeleton</keyword>
<evidence type="ECO:0000256" key="12">
    <source>
        <dbReference type="ARBA" id="ARBA00022838"/>
    </source>
</evidence>
<dbReference type="GO" id="GO:0051301">
    <property type="term" value="P:cell division"/>
    <property type="evidence" value="ECO:0007669"/>
    <property type="project" value="UniProtKB-KW"/>
</dbReference>
<evidence type="ECO:0000256" key="8">
    <source>
        <dbReference type="ARBA" id="ARBA00022499"/>
    </source>
</evidence>
<proteinExistence type="inferred from homology"/>
<dbReference type="GO" id="GO:0072686">
    <property type="term" value="C:mitotic spindle"/>
    <property type="evidence" value="ECO:0007669"/>
    <property type="project" value="TreeGrafter"/>
</dbReference>
<feature type="coiled-coil region" evidence="23">
    <location>
        <begin position="460"/>
        <end position="577"/>
    </location>
</feature>
<evidence type="ECO:0000256" key="4">
    <source>
        <dbReference type="ARBA" id="ARBA00004647"/>
    </source>
</evidence>
<keyword evidence="12" id="KW-0995">Kinetochore</keyword>
<dbReference type="Ensembl" id="ENSDCDT00010034292.1">
    <property type="protein sequence ID" value="ENSDCDP00010027789.1"/>
    <property type="gene ID" value="ENSDCDG00010017485.1"/>
</dbReference>
<keyword evidence="14" id="KW-0007">Acetylation</keyword>
<dbReference type="GO" id="GO:1990706">
    <property type="term" value="C:MAD1 complex"/>
    <property type="evidence" value="ECO:0007669"/>
    <property type="project" value="UniProtKB-ARBA"/>
</dbReference>
<reference evidence="24" key="2">
    <citation type="submission" date="2025-08" db="UniProtKB">
        <authorList>
            <consortium name="Ensembl"/>
        </authorList>
    </citation>
    <scope>IDENTIFICATION</scope>
</reference>
<protein>
    <recommendedName>
        <fullName evidence="21">Mitotic spindle assembly checkpoint protein MAD1</fullName>
    </recommendedName>
    <alternativeName>
        <fullName evidence="22">Mitotic arrest deficient 1-like protein 1</fullName>
    </alternativeName>
</protein>
<evidence type="ECO:0000313" key="25">
    <source>
        <dbReference type="Proteomes" id="UP000694580"/>
    </source>
</evidence>
<dbReference type="Gene3D" id="6.10.250.90">
    <property type="match status" value="1"/>
</dbReference>
<dbReference type="GO" id="GO:0005813">
    <property type="term" value="C:centrosome"/>
    <property type="evidence" value="ECO:0007669"/>
    <property type="project" value="UniProtKB-SubCell"/>
</dbReference>
<keyword evidence="13" id="KW-0832">Ubl conjugation</keyword>
<keyword evidence="15 23" id="KW-0175">Coiled coil</keyword>
<keyword evidence="10" id="KW-0132">Cell division</keyword>
<dbReference type="Proteomes" id="UP000694580">
    <property type="component" value="Chromosome 3"/>
</dbReference>
<feature type="coiled-coil region" evidence="23">
    <location>
        <begin position="349"/>
        <end position="426"/>
    </location>
</feature>
<comment type="subcellular location">
    <subcellularLocation>
        <location evidence="3">Chromosome</location>
        <location evidence="3">Centromere</location>
        <location evidence="3">Kinetochore</location>
    </subcellularLocation>
    <subcellularLocation>
        <location evidence="2">Cytoplasm</location>
        <location evidence="2">Cytoskeleton</location>
        <location evidence="2">Microtubule organizing center</location>
        <location evidence="2">Centrosome</location>
    </subcellularLocation>
    <subcellularLocation>
        <location evidence="4">Cytoplasm</location>
        <location evidence="4">Cytoskeleton</location>
        <location evidence="4">Spindle pole</location>
    </subcellularLocation>
    <subcellularLocation>
        <location evidence="1">Nucleus envelope</location>
    </subcellularLocation>
</comment>
<comment type="similarity">
    <text evidence="5">Belongs to the MAD1 family.</text>
</comment>
<dbReference type="GeneTree" id="ENSGT00390000001316"/>
<accession>A0AAY4C4F4</accession>
<evidence type="ECO:0000313" key="24">
    <source>
        <dbReference type="Ensembl" id="ENSDCDP00010027789.1"/>
    </source>
</evidence>
<evidence type="ECO:0000256" key="3">
    <source>
        <dbReference type="ARBA" id="ARBA00004629"/>
    </source>
</evidence>
<evidence type="ECO:0000256" key="10">
    <source>
        <dbReference type="ARBA" id="ARBA00022618"/>
    </source>
</evidence>
<evidence type="ECO:0000256" key="17">
    <source>
        <dbReference type="ARBA" id="ARBA00023242"/>
    </source>
</evidence>
<keyword evidence="8" id="KW-1017">Isopeptide bond</keyword>
<dbReference type="AlphaFoldDB" id="A0AAY4C4F4"/>
<evidence type="ECO:0000256" key="7">
    <source>
        <dbReference type="ARBA" id="ARBA00022490"/>
    </source>
</evidence>
<evidence type="ECO:0000256" key="14">
    <source>
        <dbReference type="ARBA" id="ARBA00022990"/>
    </source>
</evidence>
<dbReference type="GO" id="GO:0000776">
    <property type="term" value="C:kinetochore"/>
    <property type="evidence" value="ECO:0007669"/>
    <property type="project" value="UniProtKB-KW"/>
</dbReference>
<comment type="function">
    <text evidence="20">Component of the spindle-assembly checkpoint that prevents the onset of anaphase until all chromosomes are properly aligned at the metaphase plate. Forms a heterotetrameric complex with the closed conformation form of MAD2L1 (C-MAD2) at unattached kinetochores during prometaphase, recruits an open conformation of MAD2L1 (O-MAD2) and promotes the conversion of O-MAD2 to C-MAD2, which ensures mitotic checkpoint signaling.</text>
</comment>
<keyword evidence="25" id="KW-1185">Reference proteome</keyword>
<keyword evidence="7" id="KW-0963">Cytoplasm</keyword>
<dbReference type="Gene3D" id="3.30.457.60">
    <property type="match status" value="1"/>
</dbReference>
<organism evidence="24 25">
    <name type="scientific">Denticeps clupeoides</name>
    <name type="common">denticle herring</name>
    <dbReference type="NCBI Taxonomy" id="299321"/>
    <lineage>
        <taxon>Eukaryota</taxon>
        <taxon>Metazoa</taxon>
        <taxon>Chordata</taxon>
        <taxon>Craniata</taxon>
        <taxon>Vertebrata</taxon>
        <taxon>Euteleostomi</taxon>
        <taxon>Actinopterygii</taxon>
        <taxon>Neopterygii</taxon>
        <taxon>Teleostei</taxon>
        <taxon>Clupei</taxon>
        <taxon>Clupeiformes</taxon>
        <taxon>Denticipitoidei</taxon>
        <taxon>Denticipitidae</taxon>
        <taxon>Denticeps</taxon>
    </lineage>
</organism>
<reference evidence="24" key="3">
    <citation type="submission" date="2025-09" db="UniProtKB">
        <authorList>
            <consortium name="Ensembl"/>
        </authorList>
    </citation>
    <scope>IDENTIFICATION</scope>
</reference>
<evidence type="ECO:0000256" key="13">
    <source>
        <dbReference type="ARBA" id="ARBA00022843"/>
    </source>
</evidence>
<evidence type="ECO:0000256" key="2">
    <source>
        <dbReference type="ARBA" id="ARBA00004300"/>
    </source>
</evidence>
<dbReference type="InterPro" id="IPR008672">
    <property type="entry name" value="Mad1"/>
</dbReference>
<keyword evidence="11" id="KW-0498">Mitosis</keyword>
<evidence type="ECO:0000256" key="1">
    <source>
        <dbReference type="ARBA" id="ARBA00004259"/>
    </source>
</evidence>
<keyword evidence="9" id="KW-0597">Phosphoprotein</keyword>
<evidence type="ECO:0000256" key="21">
    <source>
        <dbReference type="ARBA" id="ARBA00073985"/>
    </source>
</evidence>
<evidence type="ECO:0000256" key="22">
    <source>
        <dbReference type="ARBA" id="ARBA00075803"/>
    </source>
</evidence>
<dbReference type="GO" id="GO:0051315">
    <property type="term" value="P:attachment of mitotic spindle microtubules to kinetochore"/>
    <property type="evidence" value="ECO:0007669"/>
    <property type="project" value="TreeGrafter"/>
</dbReference>
<keyword evidence="6" id="KW-0158">Chromosome</keyword>
<feature type="coiled-coil region" evidence="23">
    <location>
        <begin position="227"/>
        <end position="298"/>
    </location>
</feature>
<dbReference type="PANTHER" id="PTHR23168:SF0">
    <property type="entry name" value="MITOTIC SPINDLE ASSEMBLY CHECKPOINT PROTEIN MAD1"/>
    <property type="match status" value="1"/>
</dbReference>
<feature type="coiled-coil region" evidence="23">
    <location>
        <begin position="95"/>
        <end position="196"/>
    </location>
</feature>
<evidence type="ECO:0000256" key="23">
    <source>
        <dbReference type="SAM" id="Coils"/>
    </source>
</evidence>
<dbReference type="GO" id="GO:0000922">
    <property type="term" value="C:spindle pole"/>
    <property type="evidence" value="ECO:0007669"/>
    <property type="project" value="UniProtKB-SubCell"/>
</dbReference>
<evidence type="ECO:0000256" key="18">
    <source>
        <dbReference type="ARBA" id="ARBA00023306"/>
    </source>
</evidence>